<gene>
    <name evidence="1" type="ORF">GQF42_03150</name>
</gene>
<protein>
    <submittedName>
        <fullName evidence="1">Uncharacterized protein</fullName>
    </submittedName>
</protein>
<dbReference type="AlphaFoldDB" id="A0A6I6MSG7"/>
<sequence>MGVGLVVAGEVAVVQGPAEGPLILVGPGQLEAVLDRPAPAGLKSCVCDWHRLTVS</sequence>
<dbReference type="Proteomes" id="UP000436138">
    <property type="component" value="Chromosome"/>
</dbReference>
<keyword evidence="2" id="KW-1185">Reference proteome</keyword>
<dbReference type="RefSeq" id="WP_158917401.1">
    <property type="nucleotide sequence ID" value="NZ_CP047020.1"/>
</dbReference>
<dbReference type="KEGG" id="sbro:GQF42_03150"/>
<organism evidence="1 2">
    <name type="scientific">Streptomyces broussonetiae</name>
    <dbReference type="NCBI Taxonomy" id="2686304"/>
    <lineage>
        <taxon>Bacteria</taxon>
        <taxon>Bacillati</taxon>
        <taxon>Actinomycetota</taxon>
        <taxon>Actinomycetes</taxon>
        <taxon>Kitasatosporales</taxon>
        <taxon>Streptomycetaceae</taxon>
        <taxon>Streptomyces</taxon>
    </lineage>
</organism>
<evidence type="ECO:0000313" key="2">
    <source>
        <dbReference type="Proteomes" id="UP000436138"/>
    </source>
</evidence>
<dbReference type="EMBL" id="CP047020">
    <property type="protein sequence ID" value="QHA02422.1"/>
    <property type="molecule type" value="Genomic_DNA"/>
</dbReference>
<evidence type="ECO:0000313" key="1">
    <source>
        <dbReference type="EMBL" id="QHA02422.1"/>
    </source>
</evidence>
<proteinExistence type="predicted"/>
<name>A0A6I6MSG7_9ACTN</name>
<accession>A0A6I6MSG7</accession>
<reference evidence="1 2" key="1">
    <citation type="submission" date="2019-12" db="EMBL/GenBank/DDBJ databases">
        <title>Streptomyces sp. strain T44 isolated from rhizosphere soil of Broussonetia papyrifera.</title>
        <authorList>
            <person name="Mo P."/>
        </authorList>
    </citation>
    <scope>NUCLEOTIDE SEQUENCE [LARGE SCALE GENOMIC DNA]</scope>
    <source>
        <strain evidence="1 2">T44</strain>
    </source>
</reference>